<sequence>MGGVEWCVFAAGHSRTSSVLVLQCGWESCRRAVEGCRTVFMVRMA</sequence>
<evidence type="ECO:0000313" key="1">
    <source>
        <dbReference type="EMBL" id="OMP07653.1"/>
    </source>
</evidence>
<dbReference type="Proteomes" id="UP000187203">
    <property type="component" value="Unassembled WGS sequence"/>
</dbReference>
<accession>A0A1R3KKL7</accession>
<evidence type="ECO:0000313" key="2">
    <source>
        <dbReference type="Proteomes" id="UP000187203"/>
    </source>
</evidence>
<reference evidence="2" key="1">
    <citation type="submission" date="2013-09" db="EMBL/GenBank/DDBJ databases">
        <title>Corchorus olitorius genome sequencing.</title>
        <authorList>
            <person name="Alam M."/>
            <person name="Haque M.S."/>
            <person name="Islam M.S."/>
            <person name="Emdad E.M."/>
            <person name="Islam M.M."/>
            <person name="Ahmed B."/>
            <person name="Halim A."/>
            <person name="Hossen Q.M.M."/>
            <person name="Hossain M.Z."/>
            <person name="Ahmed R."/>
            <person name="Khan M.M."/>
            <person name="Islam R."/>
            <person name="Rashid M.M."/>
            <person name="Khan S.A."/>
            <person name="Rahman M.S."/>
            <person name="Alam M."/>
            <person name="Yahiya A.S."/>
            <person name="Khan M.S."/>
            <person name="Azam M.S."/>
            <person name="Haque T."/>
            <person name="Lashkar M.Z.H."/>
            <person name="Akhand A.I."/>
            <person name="Morshed G."/>
            <person name="Roy S."/>
            <person name="Uddin K.S."/>
            <person name="Rabeya T."/>
            <person name="Hossain A.S."/>
            <person name="Chowdhury A."/>
            <person name="Snigdha A.R."/>
            <person name="Mortoza M.S."/>
            <person name="Matin S.A."/>
            <person name="Hoque S.M.E."/>
            <person name="Islam M.K."/>
            <person name="Roy D.K."/>
            <person name="Haider R."/>
            <person name="Moosa M.M."/>
            <person name="Elias S.M."/>
            <person name="Hasan A.M."/>
            <person name="Jahan S."/>
            <person name="Shafiuddin M."/>
            <person name="Mahmood N."/>
            <person name="Shommy N.S."/>
        </authorList>
    </citation>
    <scope>NUCLEOTIDE SEQUENCE [LARGE SCALE GENOMIC DNA]</scope>
    <source>
        <strain evidence="2">cv. O-4</strain>
    </source>
</reference>
<protein>
    <submittedName>
        <fullName evidence="1">Uncharacterized protein</fullName>
    </submittedName>
</protein>
<gene>
    <name evidence="1" type="ORF">COLO4_07170</name>
</gene>
<keyword evidence="2" id="KW-1185">Reference proteome</keyword>
<organism evidence="1 2">
    <name type="scientific">Corchorus olitorius</name>
    <dbReference type="NCBI Taxonomy" id="93759"/>
    <lineage>
        <taxon>Eukaryota</taxon>
        <taxon>Viridiplantae</taxon>
        <taxon>Streptophyta</taxon>
        <taxon>Embryophyta</taxon>
        <taxon>Tracheophyta</taxon>
        <taxon>Spermatophyta</taxon>
        <taxon>Magnoliopsida</taxon>
        <taxon>eudicotyledons</taxon>
        <taxon>Gunneridae</taxon>
        <taxon>Pentapetalae</taxon>
        <taxon>rosids</taxon>
        <taxon>malvids</taxon>
        <taxon>Malvales</taxon>
        <taxon>Malvaceae</taxon>
        <taxon>Grewioideae</taxon>
        <taxon>Apeibeae</taxon>
        <taxon>Corchorus</taxon>
    </lineage>
</organism>
<dbReference type="AlphaFoldDB" id="A0A1R3KKL7"/>
<dbReference type="EMBL" id="AWUE01013122">
    <property type="protein sequence ID" value="OMP07653.1"/>
    <property type="molecule type" value="Genomic_DNA"/>
</dbReference>
<name>A0A1R3KKL7_9ROSI</name>
<comment type="caution">
    <text evidence="1">The sequence shown here is derived from an EMBL/GenBank/DDBJ whole genome shotgun (WGS) entry which is preliminary data.</text>
</comment>
<proteinExistence type="predicted"/>